<proteinExistence type="predicted"/>
<comment type="caution">
    <text evidence="3">The sequence shown here is derived from an EMBL/GenBank/DDBJ whole genome shotgun (WGS) entry which is preliminary data.</text>
</comment>
<dbReference type="InterPro" id="IPR008988">
    <property type="entry name" value="Transcriptional_repressor_C"/>
</dbReference>
<dbReference type="InterPro" id="IPR038157">
    <property type="entry name" value="FeoA_core_dom"/>
</dbReference>
<dbReference type="InterPro" id="IPR053184">
    <property type="entry name" value="FeoA-like"/>
</dbReference>
<dbReference type="GO" id="GO:0046914">
    <property type="term" value="F:transition metal ion binding"/>
    <property type="evidence" value="ECO:0007669"/>
    <property type="project" value="InterPro"/>
</dbReference>
<evidence type="ECO:0000256" key="1">
    <source>
        <dbReference type="ARBA" id="ARBA00023004"/>
    </source>
</evidence>
<gene>
    <name evidence="3" type="ORF">ASZ90_001738</name>
</gene>
<dbReference type="EMBL" id="LNQE01000223">
    <property type="protein sequence ID" value="KUG28398.1"/>
    <property type="molecule type" value="Genomic_DNA"/>
</dbReference>
<dbReference type="PANTHER" id="PTHR43151">
    <property type="entry name" value="FEOA FAMILY PROTEIN"/>
    <property type="match status" value="1"/>
</dbReference>
<accession>A0A0W8G5X4</accession>
<organism evidence="3">
    <name type="scientific">hydrocarbon metagenome</name>
    <dbReference type="NCBI Taxonomy" id="938273"/>
    <lineage>
        <taxon>unclassified sequences</taxon>
        <taxon>metagenomes</taxon>
        <taxon>ecological metagenomes</taxon>
    </lineage>
</organism>
<evidence type="ECO:0000313" key="3">
    <source>
        <dbReference type="EMBL" id="KUG28398.1"/>
    </source>
</evidence>
<evidence type="ECO:0000259" key="2">
    <source>
        <dbReference type="SMART" id="SM00899"/>
    </source>
</evidence>
<reference evidence="3" key="1">
    <citation type="journal article" date="2015" name="Proc. Natl. Acad. Sci. U.S.A.">
        <title>Networks of energetic and metabolic interactions define dynamics in microbial communities.</title>
        <authorList>
            <person name="Embree M."/>
            <person name="Liu J.K."/>
            <person name="Al-Bassam M.M."/>
            <person name="Zengler K."/>
        </authorList>
    </citation>
    <scope>NUCLEOTIDE SEQUENCE</scope>
</reference>
<dbReference type="Gene3D" id="2.30.30.90">
    <property type="match status" value="1"/>
</dbReference>
<dbReference type="SUPFAM" id="SSF50037">
    <property type="entry name" value="C-terminal domain of transcriptional repressors"/>
    <property type="match status" value="1"/>
</dbReference>
<name>A0A0W8G5X4_9ZZZZ</name>
<sequence length="82" mass="8533">MSPFGPLSQFPAGTRVRIEKLCDCARARGRLCSMGLTPGTEIEVFANCGGPCCLKVRGTSLTLGQGLAGNIYARIVDSEAAA</sequence>
<dbReference type="AlphaFoldDB" id="A0A0W8G5X4"/>
<keyword evidence="1" id="KW-0408">Iron</keyword>
<dbReference type="InterPro" id="IPR007167">
    <property type="entry name" value="Fe-transptr_FeoA-like"/>
</dbReference>
<feature type="domain" description="Ferrous iron transporter FeoA-like" evidence="2">
    <location>
        <begin position="5"/>
        <end position="75"/>
    </location>
</feature>
<dbReference type="Pfam" id="PF04023">
    <property type="entry name" value="FeoA"/>
    <property type="match status" value="1"/>
</dbReference>
<protein>
    <recommendedName>
        <fullName evidence="2">Ferrous iron transporter FeoA-like domain-containing protein</fullName>
    </recommendedName>
</protein>
<dbReference type="PANTHER" id="PTHR43151:SF1">
    <property type="entry name" value="SSR2333 PROTEIN"/>
    <property type="match status" value="1"/>
</dbReference>
<dbReference type="SMART" id="SM00899">
    <property type="entry name" value="FeoA"/>
    <property type="match status" value="1"/>
</dbReference>